<dbReference type="SUPFAM" id="SSF143631">
    <property type="entry name" value="ApbE-like"/>
    <property type="match status" value="1"/>
</dbReference>
<accession>A0A975YEQ3</accession>
<dbReference type="PANTHER" id="PTHR30040:SF2">
    <property type="entry name" value="FAD:PROTEIN FMN TRANSFERASE"/>
    <property type="match status" value="1"/>
</dbReference>
<dbReference type="EMBL" id="JAIMBW010000001">
    <property type="protein sequence ID" value="MBY4893865.1"/>
    <property type="molecule type" value="Genomic_DNA"/>
</dbReference>
<evidence type="ECO:0000256" key="10">
    <source>
        <dbReference type="ARBA" id="ARBA00048540"/>
    </source>
</evidence>
<proteinExistence type="predicted"/>
<gene>
    <name evidence="11" type="ORF">KUL25_13925</name>
</gene>
<dbReference type="Proteomes" id="UP000693972">
    <property type="component" value="Unassembled WGS sequence"/>
</dbReference>
<keyword evidence="5 11" id="KW-0808">Transferase</keyword>
<keyword evidence="4" id="KW-0285">Flavoprotein</keyword>
<dbReference type="Gene3D" id="3.10.520.10">
    <property type="entry name" value="ApbE-like domains"/>
    <property type="match status" value="1"/>
</dbReference>
<comment type="cofactor">
    <cofactor evidence="1">
        <name>Mg(2+)</name>
        <dbReference type="ChEBI" id="CHEBI:18420"/>
    </cofactor>
</comment>
<dbReference type="InterPro" id="IPR024932">
    <property type="entry name" value="ApbE"/>
</dbReference>
<organism evidence="11">
    <name type="scientific">Gymnodinialimonas phycosphaerae</name>
    <dbReference type="NCBI Taxonomy" id="2841589"/>
    <lineage>
        <taxon>Bacteria</taxon>
        <taxon>Pseudomonadati</taxon>
        <taxon>Pseudomonadota</taxon>
        <taxon>Alphaproteobacteria</taxon>
        <taxon>Rhodobacterales</taxon>
        <taxon>Paracoccaceae</taxon>
        <taxon>Gymnodinialimonas</taxon>
    </lineage>
</organism>
<evidence type="ECO:0000256" key="9">
    <source>
        <dbReference type="ARBA" id="ARBA00031306"/>
    </source>
</evidence>
<dbReference type="InterPro" id="IPR003374">
    <property type="entry name" value="ApbE-like_sf"/>
</dbReference>
<protein>
    <recommendedName>
        <fullName evidence="3">FAD:protein FMN transferase</fullName>
        <ecNumber evidence="2">2.7.1.180</ecNumber>
    </recommendedName>
    <alternativeName>
        <fullName evidence="9">Flavin transferase</fullName>
    </alternativeName>
</protein>
<keyword evidence="8" id="KW-0460">Magnesium</keyword>
<evidence type="ECO:0000256" key="8">
    <source>
        <dbReference type="ARBA" id="ARBA00022842"/>
    </source>
</evidence>
<dbReference type="RefSeq" id="WP_257893504.1">
    <property type="nucleotide sequence ID" value="NZ_JAIMBW010000001.1"/>
</dbReference>
<comment type="catalytic activity">
    <reaction evidence="10">
        <text>L-threonyl-[protein] + FAD = FMN-L-threonyl-[protein] + AMP + H(+)</text>
        <dbReference type="Rhea" id="RHEA:36847"/>
        <dbReference type="Rhea" id="RHEA-COMP:11060"/>
        <dbReference type="Rhea" id="RHEA-COMP:11061"/>
        <dbReference type="ChEBI" id="CHEBI:15378"/>
        <dbReference type="ChEBI" id="CHEBI:30013"/>
        <dbReference type="ChEBI" id="CHEBI:57692"/>
        <dbReference type="ChEBI" id="CHEBI:74257"/>
        <dbReference type="ChEBI" id="CHEBI:456215"/>
        <dbReference type="EC" id="2.7.1.180"/>
    </reaction>
</comment>
<evidence type="ECO:0000256" key="7">
    <source>
        <dbReference type="ARBA" id="ARBA00022827"/>
    </source>
</evidence>
<keyword evidence="7" id="KW-0274">FAD</keyword>
<evidence type="ECO:0000256" key="4">
    <source>
        <dbReference type="ARBA" id="ARBA00022630"/>
    </source>
</evidence>
<evidence type="ECO:0000256" key="5">
    <source>
        <dbReference type="ARBA" id="ARBA00022679"/>
    </source>
</evidence>
<dbReference type="GO" id="GO:0046872">
    <property type="term" value="F:metal ion binding"/>
    <property type="evidence" value="ECO:0007669"/>
    <property type="project" value="UniProtKB-KW"/>
</dbReference>
<evidence type="ECO:0000256" key="3">
    <source>
        <dbReference type="ARBA" id="ARBA00016337"/>
    </source>
</evidence>
<reference evidence="11 12" key="1">
    <citation type="submission" date="2021-07" db="EMBL/GenBank/DDBJ databases">
        <title>Karlodiniumbacter phycospheric gen. nov., sp. nov., a phycosphere bacterium isolated from karlodinium veneficum.</title>
        <authorList>
            <person name="Peng Y."/>
            <person name="Jiang L."/>
            <person name="Lee J."/>
        </authorList>
    </citation>
    <scope>NUCLEOTIDE SEQUENCE</scope>
    <source>
        <strain evidence="11 12">N5</strain>
    </source>
</reference>
<dbReference type="AlphaFoldDB" id="A0A975YEQ3"/>
<name>A0A975YEQ3_9RHOB</name>
<dbReference type="PANTHER" id="PTHR30040">
    <property type="entry name" value="THIAMINE BIOSYNTHESIS LIPOPROTEIN APBE"/>
    <property type="match status" value="1"/>
</dbReference>
<dbReference type="GO" id="GO:0016740">
    <property type="term" value="F:transferase activity"/>
    <property type="evidence" value="ECO:0007669"/>
    <property type="project" value="UniProtKB-KW"/>
</dbReference>
<dbReference type="EMBL" id="CP078073">
    <property type="protein sequence ID" value="QXL86559.1"/>
    <property type="molecule type" value="Genomic_DNA"/>
</dbReference>
<evidence type="ECO:0000256" key="6">
    <source>
        <dbReference type="ARBA" id="ARBA00022723"/>
    </source>
</evidence>
<dbReference type="EC" id="2.7.1.180" evidence="2"/>
<evidence type="ECO:0000256" key="1">
    <source>
        <dbReference type="ARBA" id="ARBA00001946"/>
    </source>
</evidence>
<evidence type="ECO:0000313" key="11">
    <source>
        <dbReference type="EMBL" id="QXL86559.1"/>
    </source>
</evidence>
<sequence length="317" mass="32554">MKLTRRGTILGGMALALAPGMSGAQSGILGGIAFGSTWRLVCETSNPAAAVSLIENRIAAIDGAMSPYRASSTLSQFNRAEVDHPVNLPAPMARVVDAALRVSRDTGGAFDPTAGPLVSRFGYGPITGQPGRVADLDLRGTSLRKAASRLTLDLCGIAKGFALDCLFEDLIAEGMADFFLELGGEVRAAGTHPSGRPWHVAIEDPLAPHFTAHTIVAPGQLALATSGHGPNGLRGAIEVSHVIDPRSARPATGDVASVSVLAATGMQADAMATALLAMGNNGPGFARQNDISALFIPGPFGTESPLTTGQFSDHIIA</sequence>
<keyword evidence="6" id="KW-0479">Metal-binding</keyword>
<evidence type="ECO:0000313" key="12">
    <source>
        <dbReference type="Proteomes" id="UP000693972"/>
    </source>
</evidence>
<keyword evidence="12" id="KW-1185">Reference proteome</keyword>
<evidence type="ECO:0000256" key="2">
    <source>
        <dbReference type="ARBA" id="ARBA00011955"/>
    </source>
</evidence>
<dbReference type="Pfam" id="PF02424">
    <property type="entry name" value="ApbE"/>
    <property type="match status" value="1"/>
</dbReference>